<dbReference type="Gene3D" id="2.30.30.40">
    <property type="entry name" value="SH3 Domains"/>
    <property type="match status" value="1"/>
</dbReference>
<dbReference type="Gene3D" id="2.30.300.10">
    <property type="entry name" value="Baseplate protein-like domain - beta roll fold"/>
    <property type="match status" value="1"/>
</dbReference>
<dbReference type="Gene3D" id="3.55.50.10">
    <property type="entry name" value="Baseplate protein-like domains"/>
    <property type="match status" value="1"/>
</dbReference>
<dbReference type="EMBL" id="JACRSZ010000011">
    <property type="protein sequence ID" value="MBC8573661.1"/>
    <property type="molecule type" value="Genomic_DNA"/>
</dbReference>
<dbReference type="InterPro" id="IPR056937">
    <property type="entry name" value="YqbQ/XkdQ"/>
</dbReference>
<reference evidence="3 4" key="1">
    <citation type="submission" date="2020-08" db="EMBL/GenBank/DDBJ databases">
        <title>Genome public.</title>
        <authorList>
            <person name="Liu C."/>
            <person name="Sun Q."/>
        </authorList>
    </citation>
    <scope>NUCLEOTIDE SEQUENCE [LARGE SCALE GENOMIC DNA]</scope>
    <source>
        <strain evidence="3 4">NSJ-46</strain>
    </source>
</reference>
<dbReference type="InterPro" id="IPR023399">
    <property type="entry name" value="Baseplate-like_2-layer_sand"/>
</dbReference>
<dbReference type="Gene3D" id="3.30.1920.10">
    <property type="entry name" value="Baseplate protein-like domains - 2 layer sandwich fold"/>
    <property type="match status" value="1"/>
</dbReference>
<proteinExistence type="predicted"/>
<evidence type="ECO:0000313" key="3">
    <source>
        <dbReference type="EMBL" id="MBC8573661.1"/>
    </source>
</evidence>
<comment type="caution">
    <text evidence="3">The sequence shown here is derived from an EMBL/GenBank/DDBJ whole genome shotgun (WGS) entry which is preliminary data.</text>
</comment>
<feature type="domain" description="YqbQ/XkdQ" evidence="2">
    <location>
        <begin position="28"/>
        <end position="320"/>
    </location>
</feature>
<accession>A0ABR7NB84</accession>
<evidence type="ECO:0000259" key="2">
    <source>
        <dbReference type="Pfam" id="PF24032"/>
    </source>
</evidence>
<keyword evidence="4" id="KW-1185">Reference proteome</keyword>
<dbReference type="Pfam" id="PF08239">
    <property type="entry name" value="SH3_3"/>
    <property type="match status" value="1"/>
</dbReference>
<feature type="domain" description="SH3b" evidence="1">
    <location>
        <begin position="351"/>
        <end position="401"/>
    </location>
</feature>
<dbReference type="RefSeq" id="WP_249308948.1">
    <property type="nucleotide sequence ID" value="NZ_JACRSZ010000011.1"/>
</dbReference>
<evidence type="ECO:0000313" key="4">
    <source>
        <dbReference type="Proteomes" id="UP000657421"/>
    </source>
</evidence>
<evidence type="ECO:0000259" key="1">
    <source>
        <dbReference type="Pfam" id="PF08239"/>
    </source>
</evidence>
<protein>
    <submittedName>
        <fullName evidence="3">SH3 domain-containing protein</fullName>
    </submittedName>
</protein>
<organism evidence="3 4">
    <name type="scientific">Jingyaoa shaoxingensis</name>
    <dbReference type="NCBI Taxonomy" id="2763671"/>
    <lineage>
        <taxon>Bacteria</taxon>
        <taxon>Bacillati</taxon>
        <taxon>Bacillota</taxon>
        <taxon>Clostridia</taxon>
        <taxon>Lachnospirales</taxon>
        <taxon>Lachnospiraceae</taxon>
        <taxon>Jingyaoa</taxon>
    </lineage>
</organism>
<dbReference type="Proteomes" id="UP000657421">
    <property type="component" value="Unassembled WGS sequence"/>
</dbReference>
<sequence length="403" mass="45084">MADYKLKFMIGRGRTFYDYSELVSSVTVSGRKGAAPRSISVVLFDSEGYAMKRAFVDCGSGQTCVLYLDGKEIFRGLLMTETKSSARKLTLKAWDNCIYLSNSKDSFSYKKKTATQIFKDCCKRAGLTVGSAVDTGKKISELVKSNSTYWDVIQEALSETYKSTGRRYYVRSEKGKIYLWQRKDVNTMPELSVATNTESYEQTRSIYDTRTRIKLITSKNKTKKSYTNKELEKKIGKFADVQSVDNDASATELNQKIATFKEEKSVVAQSLTWTGTGDISVISGGCVHVKISALGLTKVMYVDEDTHTFENGKHQMKLKLNYVPDYKSSNGSSGSGNSSTWNKKYRVTARSGLFIRKEPNGTKLTAIPYGKTAEGDGKSKNGWLHVRYKGTTGYSYSGYLKEI</sequence>
<dbReference type="Pfam" id="PF24032">
    <property type="entry name" value="YQBQ"/>
    <property type="match status" value="1"/>
</dbReference>
<dbReference type="SUPFAM" id="SSF69279">
    <property type="entry name" value="Phage tail proteins"/>
    <property type="match status" value="1"/>
</dbReference>
<dbReference type="InterPro" id="IPR003646">
    <property type="entry name" value="SH3-like_bac-type"/>
</dbReference>
<name>A0ABR7NB84_9FIRM</name>
<gene>
    <name evidence="3" type="ORF">H8716_11295</name>
</gene>